<feature type="transmembrane region" description="Helical" evidence="1">
    <location>
        <begin position="71"/>
        <end position="93"/>
    </location>
</feature>
<accession>A0A1H8K2K2</accession>
<feature type="transmembrane region" description="Helical" evidence="1">
    <location>
        <begin position="41"/>
        <end position="59"/>
    </location>
</feature>
<name>A0A1H8K2K2_9EURY</name>
<dbReference type="Proteomes" id="UP000198775">
    <property type="component" value="Unassembled WGS sequence"/>
</dbReference>
<sequence length="160" mass="17092">MGSQCRVPGVPAEMRSTKARTATSDDMFTQTDGLSQVKTPLVYVMGTIYVVAGVFHFVVPDLFAQIVPPQLPAATALVYLSGIAEIGLGLGVMVPRTRRIAAWGLVALLLAVFPANVYMATSGVVIQGAPAAIAEPGLGRWVRLPFQGVLIAWALWYTYE</sequence>
<feature type="transmembrane region" description="Helical" evidence="1">
    <location>
        <begin position="100"/>
        <end position="121"/>
    </location>
</feature>
<keyword evidence="1" id="KW-0472">Membrane</keyword>
<dbReference type="PANTHER" id="PTHR36974">
    <property type="entry name" value="MEMBRANE PROTEIN-RELATED"/>
    <property type="match status" value="1"/>
</dbReference>
<feature type="transmembrane region" description="Helical" evidence="1">
    <location>
        <begin position="141"/>
        <end position="159"/>
    </location>
</feature>
<dbReference type="PANTHER" id="PTHR36974:SF1">
    <property type="entry name" value="DOXX FAMILY MEMBRANE PROTEIN"/>
    <property type="match status" value="1"/>
</dbReference>
<evidence type="ECO:0000313" key="3">
    <source>
        <dbReference type="Proteomes" id="UP000198775"/>
    </source>
</evidence>
<proteinExistence type="predicted"/>
<protein>
    <submittedName>
        <fullName evidence="2">Uncharacterized membrane protein</fullName>
    </submittedName>
</protein>
<reference evidence="3" key="1">
    <citation type="submission" date="2016-10" db="EMBL/GenBank/DDBJ databases">
        <authorList>
            <person name="Varghese N."/>
            <person name="Submissions S."/>
        </authorList>
    </citation>
    <scope>NUCLEOTIDE SEQUENCE [LARGE SCALE GENOMIC DNA]</scope>
    <source>
        <strain evidence="3">IBRC-M 10043</strain>
    </source>
</reference>
<keyword evidence="1" id="KW-1133">Transmembrane helix</keyword>
<gene>
    <name evidence="2" type="ORF">SAMN05216388_1005245</name>
</gene>
<keyword evidence="1" id="KW-0812">Transmembrane</keyword>
<dbReference type="EMBL" id="FOCX01000005">
    <property type="protein sequence ID" value="SEN86776.1"/>
    <property type="molecule type" value="Genomic_DNA"/>
</dbReference>
<evidence type="ECO:0000256" key="1">
    <source>
        <dbReference type="SAM" id="Phobius"/>
    </source>
</evidence>
<evidence type="ECO:0000313" key="2">
    <source>
        <dbReference type="EMBL" id="SEN86776.1"/>
    </source>
</evidence>
<keyword evidence="3" id="KW-1185">Reference proteome</keyword>
<dbReference type="AlphaFoldDB" id="A0A1H8K2K2"/>
<organism evidence="2 3">
    <name type="scientific">Halorientalis persicus</name>
    <dbReference type="NCBI Taxonomy" id="1367881"/>
    <lineage>
        <taxon>Archaea</taxon>
        <taxon>Methanobacteriati</taxon>
        <taxon>Methanobacteriota</taxon>
        <taxon>Stenosarchaea group</taxon>
        <taxon>Halobacteria</taxon>
        <taxon>Halobacteriales</taxon>
        <taxon>Haloarculaceae</taxon>
        <taxon>Halorientalis</taxon>
    </lineage>
</organism>